<accession>A0ACB8U038</accession>
<proteinExistence type="predicted"/>
<gene>
    <name evidence="1" type="ORF">BDY19DRAFT_954640</name>
</gene>
<dbReference type="EMBL" id="MU274917">
    <property type="protein sequence ID" value="KAI0087630.1"/>
    <property type="molecule type" value="Genomic_DNA"/>
</dbReference>
<comment type="caution">
    <text evidence="1">The sequence shown here is derived from an EMBL/GenBank/DDBJ whole genome shotgun (WGS) entry which is preliminary data.</text>
</comment>
<protein>
    <submittedName>
        <fullName evidence="1">Uncharacterized protein</fullName>
    </submittedName>
</protein>
<sequence>MRVLLVRWRQYQVVLSVAGGRRPCMFCEALNTLLYTKQAGRIESLVCSYRIKTHKSTYIRPTNLLFHPRLSPHTPRMSDNNDQKPEEWDRVLEDEFYQPDEDAIAFFKKETGITDSLELKQHVIRVQKEAFSIFPYPCIRVFGFTWMKFAHLPAYELVLQLGRERKEPLFLDLGCCLGNDLRKLVQDGYPIQYVIASDLRQELWDLGHKLFRSTQETYPARFISGDVFDSSFLAVEPPMPTSSASDLPPVPDLSSINSLNALRGRVSAIYIGAFFHLFSEEKQHFIAKLLAGLLSPEPGSIIAGVQGGAAQKGFWKPTAGTTGFKMFCHSPESWSELWHDVFTEGKGGDGGIEVHGRLRKEIGGDDYFKTYPGNTDPYYVLEWYVVRK</sequence>
<evidence type="ECO:0000313" key="1">
    <source>
        <dbReference type="EMBL" id="KAI0087630.1"/>
    </source>
</evidence>
<keyword evidence="2" id="KW-1185">Reference proteome</keyword>
<reference evidence="1" key="1">
    <citation type="journal article" date="2021" name="Environ. Microbiol.">
        <title>Gene family expansions and transcriptome signatures uncover fungal adaptations to wood decay.</title>
        <authorList>
            <person name="Hage H."/>
            <person name="Miyauchi S."/>
            <person name="Viragh M."/>
            <person name="Drula E."/>
            <person name="Min B."/>
            <person name="Chaduli D."/>
            <person name="Navarro D."/>
            <person name="Favel A."/>
            <person name="Norest M."/>
            <person name="Lesage-Meessen L."/>
            <person name="Balint B."/>
            <person name="Merenyi Z."/>
            <person name="de Eugenio L."/>
            <person name="Morin E."/>
            <person name="Martinez A.T."/>
            <person name="Baldrian P."/>
            <person name="Stursova M."/>
            <person name="Martinez M.J."/>
            <person name="Novotny C."/>
            <person name="Magnuson J.K."/>
            <person name="Spatafora J.W."/>
            <person name="Maurice S."/>
            <person name="Pangilinan J."/>
            <person name="Andreopoulos W."/>
            <person name="LaButti K."/>
            <person name="Hundley H."/>
            <person name="Na H."/>
            <person name="Kuo A."/>
            <person name="Barry K."/>
            <person name="Lipzen A."/>
            <person name="Henrissat B."/>
            <person name="Riley R."/>
            <person name="Ahrendt S."/>
            <person name="Nagy L.G."/>
            <person name="Grigoriev I.V."/>
            <person name="Martin F."/>
            <person name="Rosso M.N."/>
        </authorList>
    </citation>
    <scope>NUCLEOTIDE SEQUENCE</scope>
    <source>
        <strain evidence="1">CBS 384.51</strain>
    </source>
</reference>
<evidence type="ECO:0000313" key="2">
    <source>
        <dbReference type="Proteomes" id="UP001055072"/>
    </source>
</evidence>
<name>A0ACB8U038_9APHY</name>
<organism evidence="1 2">
    <name type="scientific">Irpex rosettiformis</name>
    <dbReference type="NCBI Taxonomy" id="378272"/>
    <lineage>
        <taxon>Eukaryota</taxon>
        <taxon>Fungi</taxon>
        <taxon>Dikarya</taxon>
        <taxon>Basidiomycota</taxon>
        <taxon>Agaricomycotina</taxon>
        <taxon>Agaricomycetes</taxon>
        <taxon>Polyporales</taxon>
        <taxon>Irpicaceae</taxon>
        <taxon>Irpex</taxon>
    </lineage>
</organism>
<dbReference type="Proteomes" id="UP001055072">
    <property type="component" value="Unassembled WGS sequence"/>
</dbReference>